<accession>A0A9J5Z6V7</accession>
<dbReference type="EMBL" id="JACXVP010000005">
    <property type="protein sequence ID" value="KAG5606734.1"/>
    <property type="molecule type" value="Genomic_DNA"/>
</dbReference>
<reference evidence="1 2" key="1">
    <citation type="submission" date="2020-09" db="EMBL/GenBank/DDBJ databases">
        <title>De no assembly of potato wild relative species, Solanum commersonii.</title>
        <authorList>
            <person name="Cho K."/>
        </authorList>
    </citation>
    <scope>NUCLEOTIDE SEQUENCE [LARGE SCALE GENOMIC DNA]</scope>
    <source>
        <strain evidence="1">LZ3.2</strain>
        <tissue evidence="1">Leaf</tissue>
    </source>
</reference>
<comment type="caution">
    <text evidence="1">The sequence shown here is derived from an EMBL/GenBank/DDBJ whole genome shotgun (WGS) entry which is preliminary data.</text>
</comment>
<sequence>MFKPIEIIATYDSRTFSSMGYVEVGNRWVKKDSIRERADTTKPTKISAESAALLLQDYDELKTHIIDVERGLETLHDAIGKEKKEKRVNHRTS</sequence>
<evidence type="ECO:0000313" key="2">
    <source>
        <dbReference type="Proteomes" id="UP000824120"/>
    </source>
</evidence>
<protein>
    <submittedName>
        <fullName evidence="1">Uncharacterized protein</fullName>
    </submittedName>
</protein>
<dbReference type="Proteomes" id="UP000824120">
    <property type="component" value="Chromosome 5"/>
</dbReference>
<proteinExistence type="predicted"/>
<name>A0A9J5Z6V7_SOLCO</name>
<keyword evidence="2" id="KW-1185">Reference proteome</keyword>
<gene>
    <name evidence="1" type="ORF">H5410_028226</name>
</gene>
<dbReference type="AlphaFoldDB" id="A0A9J5Z6V7"/>
<dbReference type="OrthoDB" id="1750780at2759"/>
<organism evidence="1 2">
    <name type="scientific">Solanum commersonii</name>
    <name type="common">Commerson's wild potato</name>
    <name type="synonym">Commerson's nightshade</name>
    <dbReference type="NCBI Taxonomy" id="4109"/>
    <lineage>
        <taxon>Eukaryota</taxon>
        <taxon>Viridiplantae</taxon>
        <taxon>Streptophyta</taxon>
        <taxon>Embryophyta</taxon>
        <taxon>Tracheophyta</taxon>
        <taxon>Spermatophyta</taxon>
        <taxon>Magnoliopsida</taxon>
        <taxon>eudicotyledons</taxon>
        <taxon>Gunneridae</taxon>
        <taxon>Pentapetalae</taxon>
        <taxon>asterids</taxon>
        <taxon>lamiids</taxon>
        <taxon>Solanales</taxon>
        <taxon>Solanaceae</taxon>
        <taxon>Solanoideae</taxon>
        <taxon>Solaneae</taxon>
        <taxon>Solanum</taxon>
    </lineage>
</organism>
<evidence type="ECO:0000313" key="1">
    <source>
        <dbReference type="EMBL" id="KAG5606734.1"/>
    </source>
</evidence>